<evidence type="ECO:0000256" key="1">
    <source>
        <dbReference type="SAM" id="MobiDB-lite"/>
    </source>
</evidence>
<comment type="caution">
    <text evidence="2">The sequence shown here is derived from an EMBL/GenBank/DDBJ whole genome shotgun (WGS) entry which is preliminary data.</text>
</comment>
<organism evidence="2 3">
    <name type="scientific">Elysia marginata</name>
    <dbReference type="NCBI Taxonomy" id="1093978"/>
    <lineage>
        <taxon>Eukaryota</taxon>
        <taxon>Metazoa</taxon>
        <taxon>Spiralia</taxon>
        <taxon>Lophotrochozoa</taxon>
        <taxon>Mollusca</taxon>
        <taxon>Gastropoda</taxon>
        <taxon>Heterobranchia</taxon>
        <taxon>Euthyneura</taxon>
        <taxon>Panpulmonata</taxon>
        <taxon>Sacoglossa</taxon>
        <taxon>Placobranchoidea</taxon>
        <taxon>Plakobranchidae</taxon>
        <taxon>Elysia</taxon>
    </lineage>
</organism>
<name>A0AAV4GHG4_9GAST</name>
<accession>A0AAV4GHG4</accession>
<dbReference type="Proteomes" id="UP000762676">
    <property type="component" value="Unassembled WGS sequence"/>
</dbReference>
<evidence type="ECO:0000313" key="3">
    <source>
        <dbReference type="Proteomes" id="UP000762676"/>
    </source>
</evidence>
<evidence type="ECO:0000313" key="2">
    <source>
        <dbReference type="EMBL" id="GFR84759.1"/>
    </source>
</evidence>
<feature type="region of interest" description="Disordered" evidence="1">
    <location>
        <begin position="1"/>
        <end position="55"/>
    </location>
</feature>
<dbReference type="EMBL" id="BMAT01012059">
    <property type="protein sequence ID" value="GFR84759.1"/>
    <property type="molecule type" value="Genomic_DNA"/>
</dbReference>
<feature type="compositionally biased region" description="Acidic residues" evidence="1">
    <location>
        <begin position="22"/>
        <end position="47"/>
    </location>
</feature>
<reference evidence="2 3" key="1">
    <citation type="journal article" date="2021" name="Elife">
        <title>Chloroplast acquisition without the gene transfer in kleptoplastic sea slugs, Plakobranchus ocellatus.</title>
        <authorList>
            <person name="Maeda T."/>
            <person name="Takahashi S."/>
            <person name="Yoshida T."/>
            <person name="Shimamura S."/>
            <person name="Takaki Y."/>
            <person name="Nagai Y."/>
            <person name="Toyoda A."/>
            <person name="Suzuki Y."/>
            <person name="Arimoto A."/>
            <person name="Ishii H."/>
            <person name="Satoh N."/>
            <person name="Nishiyama T."/>
            <person name="Hasebe M."/>
            <person name="Maruyama T."/>
            <person name="Minagawa J."/>
            <person name="Obokata J."/>
            <person name="Shigenobu S."/>
        </authorList>
    </citation>
    <scope>NUCLEOTIDE SEQUENCE [LARGE SCALE GENOMIC DNA]</scope>
</reference>
<dbReference type="AlphaFoldDB" id="A0AAV4GHG4"/>
<proteinExistence type="predicted"/>
<gene>
    <name evidence="2" type="ORF">ElyMa_006009800</name>
</gene>
<protein>
    <submittedName>
        <fullName evidence="2">Uncharacterized protein</fullName>
    </submittedName>
</protein>
<sequence length="73" mass="8373">MNEEQSLNHKPFSESRQADGTNGDDDDDDVVPNDDGDDNDDDDDDDDVNNRNDRQDCKGFKCLLCRKMFMINN</sequence>
<keyword evidence="3" id="KW-1185">Reference proteome</keyword>